<evidence type="ECO:0000313" key="1">
    <source>
        <dbReference type="EMBL" id="MFC3913687.1"/>
    </source>
</evidence>
<name>A0ABV8CNA4_9GAMM</name>
<protein>
    <submittedName>
        <fullName evidence="1">Uncharacterized protein</fullName>
    </submittedName>
</protein>
<gene>
    <name evidence="1" type="ORF">ACFOSS_09425</name>
</gene>
<reference evidence="2" key="1">
    <citation type="journal article" date="2019" name="Int. J. Syst. Evol. Microbiol.">
        <title>The Global Catalogue of Microorganisms (GCM) 10K type strain sequencing project: providing services to taxonomists for standard genome sequencing and annotation.</title>
        <authorList>
            <consortium name="The Broad Institute Genomics Platform"/>
            <consortium name="The Broad Institute Genome Sequencing Center for Infectious Disease"/>
            <person name="Wu L."/>
            <person name="Ma J."/>
        </authorList>
    </citation>
    <scope>NUCLEOTIDE SEQUENCE [LARGE SCALE GENOMIC DNA]</scope>
    <source>
        <strain evidence="2">CCUG 54939</strain>
    </source>
</reference>
<accession>A0ABV8CNA4</accession>
<evidence type="ECO:0000313" key="2">
    <source>
        <dbReference type="Proteomes" id="UP001595692"/>
    </source>
</evidence>
<sequence>MEVQAVKDQGKERIKVVWLIKGIAKSKITLQPAQLNADALPTRVISWREGDPRPVRVPWVVARTKSATLDLVSQNRLEPQVIDMRKRVQWRDTLPRLQVSWMTRNTPAPVHDERLLTVLLPKKVSWQCGDEPKHNVSWV</sequence>
<dbReference type="RefSeq" id="WP_377152082.1">
    <property type="nucleotide sequence ID" value="NZ_JBHSAF010000010.1"/>
</dbReference>
<organism evidence="1 2">
    <name type="scientific">Pseudaeromonas sharmana</name>
    <dbReference type="NCBI Taxonomy" id="328412"/>
    <lineage>
        <taxon>Bacteria</taxon>
        <taxon>Pseudomonadati</taxon>
        <taxon>Pseudomonadota</taxon>
        <taxon>Gammaproteobacteria</taxon>
        <taxon>Aeromonadales</taxon>
        <taxon>Aeromonadaceae</taxon>
        <taxon>Pseudaeromonas</taxon>
    </lineage>
</organism>
<dbReference type="EMBL" id="JBHSAF010000010">
    <property type="protein sequence ID" value="MFC3913687.1"/>
    <property type="molecule type" value="Genomic_DNA"/>
</dbReference>
<comment type="caution">
    <text evidence="1">The sequence shown here is derived from an EMBL/GenBank/DDBJ whole genome shotgun (WGS) entry which is preliminary data.</text>
</comment>
<keyword evidence="2" id="KW-1185">Reference proteome</keyword>
<proteinExistence type="predicted"/>
<dbReference type="Proteomes" id="UP001595692">
    <property type="component" value="Unassembled WGS sequence"/>
</dbReference>